<accession>R0GZ27</accession>
<name>R0GZ27_9BRAS</name>
<organism evidence="2 3">
    <name type="scientific">Capsella rubella</name>
    <dbReference type="NCBI Taxonomy" id="81985"/>
    <lineage>
        <taxon>Eukaryota</taxon>
        <taxon>Viridiplantae</taxon>
        <taxon>Streptophyta</taxon>
        <taxon>Embryophyta</taxon>
        <taxon>Tracheophyta</taxon>
        <taxon>Spermatophyta</taxon>
        <taxon>Magnoliopsida</taxon>
        <taxon>eudicotyledons</taxon>
        <taxon>Gunneridae</taxon>
        <taxon>Pentapetalae</taxon>
        <taxon>rosids</taxon>
        <taxon>malvids</taxon>
        <taxon>Brassicales</taxon>
        <taxon>Brassicaceae</taxon>
        <taxon>Camelineae</taxon>
        <taxon>Capsella</taxon>
    </lineage>
</organism>
<sequence length="145" mass="15723">MPSVIPNYPPFCSPMMPNPSQTNHFSFTPTSNDNVGVTEFPEFSTQMALGDMSGVQEVTPNAEDSTPSRRKCSKWTTEQNLVLVSGWVKYGTDSVVGKNQKGEAYWGGNTCSGSSGSKRSRENDTSDSSSVGSIGRPMRRDATKK</sequence>
<reference evidence="3" key="1">
    <citation type="journal article" date="2013" name="Nat. Genet.">
        <title>The Capsella rubella genome and the genomic consequences of rapid mating system evolution.</title>
        <authorList>
            <person name="Slotte T."/>
            <person name="Hazzouri K.M."/>
            <person name="Agren J.A."/>
            <person name="Koenig D."/>
            <person name="Maumus F."/>
            <person name="Guo Y.L."/>
            <person name="Steige K."/>
            <person name="Platts A.E."/>
            <person name="Escobar J.S."/>
            <person name="Newman L.K."/>
            <person name="Wang W."/>
            <person name="Mandakova T."/>
            <person name="Vello E."/>
            <person name="Smith L.M."/>
            <person name="Henz S.R."/>
            <person name="Steffen J."/>
            <person name="Takuno S."/>
            <person name="Brandvain Y."/>
            <person name="Coop G."/>
            <person name="Andolfatto P."/>
            <person name="Hu T.T."/>
            <person name="Blanchette M."/>
            <person name="Clark R.M."/>
            <person name="Quesneville H."/>
            <person name="Nordborg M."/>
            <person name="Gaut B.S."/>
            <person name="Lysak M.A."/>
            <person name="Jenkins J."/>
            <person name="Grimwood J."/>
            <person name="Chapman J."/>
            <person name="Prochnik S."/>
            <person name="Shu S."/>
            <person name="Rokhsar D."/>
            <person name="Schmutz J."/>
            <person name="Weigel D."/>
            <person name="Wright S.I."/>
        </authorList>
    </citation>
    <scope>NUCLEOTIDE SEQUENCE [LARGE SCALE GENOMIC DNA]</scope>
    <source>
        <strain evidence="3">cv. Monte Gargano</strain>
    </source>
</reference>
<protein>
    <recommendedName>
        <fullName evidence="4">Myb-like domain-containing protein</fullName>
    </recommendedName>
</protein>
<keyword evidence="3" id="KW-1185">Reference proteome</keyword>
<evidence type="ECO:0008006" key="4">
    <source>
        <dbReference type="Google" id="ProtNLM"/>
    </source>
</evidence>
<dbReference type="Proteomes" id="UP000029121">
    <property type="component" value="Unassembled WGS sequence"/>
</dbReference>
<dbReference type="AlphaFoldDB" id="R0GZ27"/>
<evidence type="ECO:0000256" key="1">
    <source>
        <dbReference type="SAM" id="MobiDB-lite"/>
    </source>
</evidence>
<evidence type="ECO:0000313" key="2">
    <source>
        <dbReference type="EMBL" id="EOA22184.1"/>
    </source>
</evidence>
<proteinExistence type="predicted"/>
<evidence type="ECO:0000313" key="3">
    <source>
        <dbReference type="Proteomes" id="UP000029121"/>
    </source>
</evidence>
<feature type="non-terminal residue" evidence="2">
    <location>
        <position position="145"/>
    </location>
</feature>
<dbReference type="EMBL" id="KB870810">
    <property type="protein sequence ID" value="EOA22184.1"/>
    <property type="molecule type" value="Genomic_DNA"/>
</dbReference>
<feature type="region of interest" description="Disordered" evidence="1">
    <location>
        <begin position="98"/>
        <end position="145"/>
    </location>
</feature>
<gene>
    <name evidence="2" type="ORF">CARUB_v10002755mg</name>
</gene>